<proteinExistence type="predicted"/>
<sequence length="78" mass="9028">MREILIKGRVKITHHFIDTSKNDLFRPPGFVVLIKFKFDKVAFGIICGNLKISAVYDESRLFRKDKVGSIFFDKSSFT</sequence>
<accession>A0A2R3Z459</accession>
<reference evidence="2" key="1">
    <citation type="submission" date="2018-03" db="EMBL/GenBank/DDBJ databases">
        <title>Gramella fulva sp. nov., isolated from a dry surface of tidal flat.</title>
        <authorList>
            <person name="Hwang S.H."/>
            <person name="Hwang W.M."/>
            <person name="Kang K."/>
            <person name="Ahn T.-Y."/>
        </authorList>
    </citation>
    <scope>NUCLEOTIDE SEQUENCE [LARGE SCALE GENOMIC DNA]</scope>
    <source>
        <strain evidence="2">SH35</strain>
    </source>
</reference>
<name>A0A2R3Z459_9FLAO</name>
<dbReference type="EMBL" id="CP028136">
    <property type="protein sequence ID" value="AVR45056.1"/>
    <property type="molecule type" value="Genomic_DNA"/>
</dbReference>
<organism evidence="1 2">
    <name type="scientific">Christiangramia fulva</name>
    <dbReference type="NCBI Taxonomy" id="2126553"/>
    <lineage>
        <taxon>Bacteria</taxon>
        <taxon>Pseudomonadati</taxon>
        <taxon>Bacteroidota</taxon>
        <taxon>Flavobacteriia</taxon>
        <taxon>Flavobacteriales</taxon>
        <taxon>Flavobacteriaceae</taxon>
        <taxon>Christiangramia</taxon>
    </lineage>
</organism>
<gene>
    <name evidence="1" type="ORF">C7S20_07105</name>
</gene>
<protein>
    <submittedName>
        <fullName evidence="1">Uncharacterized protein</fullName>
    </submittedName>
</protein>
<keyword evidence="2" id="KW-1185">Reference proteome</keyword>
<dbReference type="Proteomes" id="UP000241507">
    <property type="component" value="Chromosome"/>
</dbReference>
<dbReference type="KEGG" id="grs:C7S20_07105"/>
<evidence type="ECO:0000313" key="2">
    <source>
        <dbReference type="Proteomes" id="UP000241507"/>
    </source>
</evidence>
<dbReference type="AlphaFoldDB" id="A0A2R3Z459"/>
<evidence type="ECO:0000313" key="1">
    <source>
        <dbReference type="EMBL" id="AVR45056.1"/>
    </source>
</evidence>